<dbReference type="AlphaFoldDB" id="A0A1Q9EDX4"/>
<accession>A0A1Q9EDX4</accession>
<evidence type="ECO:0000313" key="1">
    <source>
        <dbReference type="EMBL" id="OLQ05630.1"/>
    </source>
</evidence>
<reference evidence="1 2" key="1">
    <citation type="submission" date="2016-02" db="EMBL/GenBank/DDBJ databases">
        <title>Genome analysis of coral dinoflagellate symbionts highlights evolutionary adaptations to a symbiotic lifestyle.</title>
        <authorList>
            <person name="Aranda M."/>
            <person name="Li Y."/>
            <person name="Liew Y.J."/>
            <person name="Baumgarten S."/>
            <person name="Simakov O."/>
            <person name="Wilson M."/>
            <person name="Piel J."/>
            <person name="Ashoor H."/>
            <person name="Bougouffa S."/>
            <person name="Bajic V.B."/>
            <person name="Ryu T."/>
            <person name="Ravasi T."/>
            <person name="Bayer T."/>
            <person name="Micklem G."/>
            <person name="Kim H."/>
            <person name="Bhak J."/>
            <person name="Lajeunesse T.C."/>
            <person name="Voolstra C.R."/>
        </authorList>
    </citation>
    <scope>NUCLEOTIDE SEQUENCE [LARGE SCALE GENOMIC DNA]</scope>
    <source>
        <strain evidence="1 2">CCMP2467</strain>
    </source>
</reference>
<organism evidence="1 2">
    <name type="scientific">Symbiodinium microadriaticum</name>
    <name type="common">Dinoflagellate</name>
    <name type="synonym">Zooxanthella microadriatica</name>
    <dbReference type="NCBI Taxonomy" id="2951"/>
    <lineage>
        <taxon>Eukaryota</taxon>
        <taxon>Sar</taxon>
        <taxon>Alveolata</taxon>
        <taxon>Dinophyceae</taxon>
        <taxon>Suessiales</taxon>
        <taxon>Symbiodiniaceae</taxon>
        <taxon>Symbiodinium</taxon>
    </lineage>
</organism>
<evidence type="ECO:0000313" key="2">
    <source>
        <dbReference type="Proteomes" id="UP000186817"/>
    </source>
</evidence>
<keyword evidence="2" id="KW-1185">Reference proteome</keyword>
<dbReference type="EMBL" id="LSRX01000179">
    <property type="protein sequence ID" value="OLQ05630.1"/>
    <property type="molecule type" value="Genomic_DNA"/>
</dbReference>
<sequence>MFAPLLDRKIDVFARVCSRLLQVPGTPALGGHGVIIVAATKDAATVTHFISSESGLERLPLDGGQRFYHDRHRYSDHHTEHGGHHFGFFPVTRTAGAFLAVSRPAWCSGVVSEPLLAILVGLVSLLECSLNGNTGFGRLIGVQQSARRQRGDVATEDPEPLPTVEAAVWHGLAALDIDHGGEAINSSIGMQRTTKSKLGSAGADAARHAAQPLDCICTTVATERRGTMLMDADAMQGTAVLHRSRHPAYIATESLVS</sequence>
<protein>
    <submittedName>
        <fullName evidence="1">Uncharacterized protein</fullName>
    </submittedName>
</protein>
<dbReference type="Proteomes" id="UP000186817">
    <property type="component" value="Unassembled WGS sequence"/>
</dbReference>
<name>A0A1Q9EDX4_SYMMI</name>
<comment type="caution">
    <text evidence="1">The sequence shown here is derived from an EMBL/GenBank/DDBJ whole genome shotgun (WGS) entry which is preliminary data.</text>
</comment>
<proteinExistence type="predicted"/>
<gene>
    <name evidence="1" type="ORF">AK812_SmicGene11132</name>
</gene>